<accession>A0ABS1NYI3</accession>
<sequence>MSDNCLTVIPPDPYWQPAREAADRAVAVLSGMLPDADTRRGLEALWHDTVEMVFRGSNLKG</sequence>
<name>A0ABS1NYI3_9ACTN</name>
<gene>
    <name evidence="1" type="ORF">JK361_11260</name>
</gene>
<organism evidence="1 2">
    <name type="scientific">Streptomyces musisoli</name>
    <dbReference type="NCBI Taxonomy" id="2802280"/>
    <lineage>
        <taxon>Bacteria</taxon>
        <taxon>Bacillati</taxon>
        <taxon>Actinomycetota</taxon>
        <taxon>Actinomycetes</taxon>
        <taxon>Kitasatosporales</taxon>
        <taxon>Streptomycetaceae</taxon>
        <taxon>Streptomyces</taxon>
    </lineage>
</organism>
<dbReference type="EMBL" id="JAERRH010000003">
    <property type="protein sequence ID" value="MBL1105162.1"/>
    <property type="molecule type" value="Genomic_DNA"/>
</dbReference>
<reference evidence="1 2" key="1">
    <citation type="submission" date="2021-01" db="EMBL/GenBank/DDBJ databases">
        <title>WGS of actinomycetes isolated from Thailand.</title>
        <authorList>
            <person name="Thawai C."/>
        </authorList>
    </citation>
    <scope>NUCLEOTIDE SEQUENCE [LARGE SCALE GENOMIC DNA]</scope>
    <source>
        <strain evidence="1 2">CH5-8</strain>
    </source>
</reference>
<comment type="caution">
    <text evidence="1">The sequence shown here is derived from an EMBL/GenBank/DDBJ whole genome shotgun (WGS) entry which is preliminary data.</text>
</comment>
<evidence type="ECO:0000313" key="1">
    <source>
        <dbReference type="EMBL" id="MBL1105162.1"/>
    </source>
</evidence>
<dbReference type="Proteomes" id="UP000621386">
    <property type="component" value="Unassembled WGS sequence"/>
</dbReference>
<evidence type="ECO:0000313" key="2">
    <source>
        <dbReference type="Proteomes" id="UP000621386"/>
    </source>
</evidence>
<proteinExistence type="predicted"/>
<dbReference type="RefSeq" id="WP_201815589.1">
    <property type="nucleotide sequence ID" value="NZ_JAERRH010000003.1"/>
</dbReference>
<protein>
    <submittedName>
        <fullName evidence="1">Uncharacterized protein</fullName>
    </submittedName>
</protein>
<keyword evidence="2" id="KW-1185">Reference proteome</keyword>